<evidence type="ECO:0000313" key="5">
    <source>
        <dbReference type="Proteomes" id="UP000238205"/>
    </source>
</evidence>
<dbReference type="Gene3D" id="3.40.190.10">
    <property type="entry name" value="Periplasmic binding protein-like II"/>
    <property type="match status" value="2"/>
</dbReference>
<evidence type="ECO:0000313" key="4">
    <source>
        <dbReference type="EMBL" id="PRY82238.1"/>
    </source>
</evidence>
<dbReference type="PANTHER" id="PTHR43649:SF29">
    <property type="entry name" value="OSMOPROTECTIVE COMPOUNDS-BINDING PROTEIN GGTB"/>
    <property type="match status" value="1"/>
</dbReference>
<feature type="signal peptide" evidence="3">
    <location>
        <begin position="1"/>
        <end position="28"/>
    </location>
</feature>
<feature type="chain" id="PRO_5038419999" evidence="3">
    <location>
        <begin position="29"/>
        <end position="555"/>
    </location>
</feature>
<dbReference type="PROSITE" id="PS51257">
    <property type="entry name" value="PROKAR_LIPOPROTEIN"/>
    <property type="match status" value="1"/>
</dbReference>
<protein>
    <submittedName>
        <fullName evidence="4">Putative aldouronate transport system substrate-binding protein</fullName>
    </submittedName>
</protein>
<evidence type="ECO:0000256" key="2">
    <source>
        <dbReference type="ARBA" id="ARBA00022448"/>
    </source>
</evidence>
<dbReference type="Proteomes" id="UP000238205">
    <property type="component" value="Unassembled WGS sequence"/>
</dbReference>
<dbReference type="OrthoDB" id="9787283at2"/>
<keyword evidence="3" id="KW-0732">Signal</keyword>
<keyword evidence="2" id="KW-0813">Transport</keyword>
<dbReference type="AlphaFoldDB" id="A0A2T0W6A0"/>
<evidence type="ECO:0000256" key="3">
    <source>
        <dbReference type="SAM" id="SignalP"/>
    </source>
</evidence>
<evidence type="ECO:0000256" key="1">
    <source>
        <dbReference type="ARBA" id="ARBA00008520"/>
    </source>
</evidence>
<proteinExistence type="inferred from homology"/>
<name>A0A2T0W6A0_9LACT</name>
<dbReference type="InterPro" id="IPR050490">
    <property type="entry name" value="Bact_solute-bd_prot1"/>
</dbReference>
<dbReference type="Pfam" id="PF01547">
    <property type="entry name" value="SBP_bac_1"/>
    <property type="match status" value="1"/>
</dbReference>
<dbReference type="PANTHER" id="PTHR43649">
    <property type="entry name" value="ARABINOSE-BINDING PROTEIN-RELATED"/>
    <property type="match status" value="1"/>
</dbReference>
<comment type="caution">
    <text evidence="4">The sequence shown here is derived from an EMBL/GenBank/DDBJ whole genome shotgun (WGS) entry which is preliminary data.</text>
</comment>
<gene>
    <name evidence="4" type="ORF">CLV38_11434</name>
</gene>
<dbReference type="EMBL" id="PVTO01000014">
    <property type="protein sequence ID" value="PRY82238.1"/>
    <property type="molecule type" value="Genomic_DNA"/>
</dbReference>
<organism evidence="4 5">
    <name type="scientific">Alkalibacterium olivapovliticus</name>
    <dbReference type="NCBI Taxonomy" id="99907"/>
    <lineage>
        <taxon>Bacteria</taxon>
        <taxon>Bacillati</taxon>
        <taxon>Bacillota</taxon>
        <taxon>Bacilli</taxon>
        <taxon>Lactobacillales</taxon>
        <taxon>Carnobacteriaceae</taxon>
        <taxon>Alkalibacterium</taxon>
    </lineage>
</organism>
<dbReference type="InterPro" id="IPR006059">
    <property type="entry name" value="SBP"/>
</dbReference>
<dbReference type="SUPFAM" id="SSF53850">
    <property type="entry name" value="Periplasmic binding protein-like II"/>
    <property type="match status" value="1"/>
</dbReference>
<sequence length="555" mass="62534">MRSLSKKYLLTSATLCGALLLAACNGDATGSESEEEITEDDIGSVGAMESFEVGDTFVATEPLDIGILYRDLPAYPLETDWMFFQELEENNNVTFDITSVPLSDWEERLNVTMGAGDLPDYSTDIWSGHETPYVPSGTVLPISDYTHLMPHFQQRLEDWEGVNEQIENMRQLDGKYYVLPGINENIQFDFSMKYNQTVFEEYGIEEPQSWDELRDALVILRDETGTTPLTLWWQGNATFNFGGGSFDTIGGWGSMDGAMYDPDTEEFVYAPMQQGYKDMIEYFAGLTEDGLMDPEALTQDDQMARGKLINQEAFVSSGNIGTITDVNEGLDDQYGEGEFEFSRLPILAGPNGQVMRGGNTNSGIMLSADVAERDDFLALLQYIDWQYYSDEGTEFAHWGVEGETFEYTDDLVGGYKPVDGIRYERLNVGAPESLQEDYGFGNAAFAYAGPAHIRQSIMEEKEFNYQTRMNEEVEILLPDPPRPMSPADQEQASLLSTPLLDTVDQYTFRFVTGQYSMDRWDEFMEELEAQNVDAFMELVNEAYADYQEAVESATE</sequence>
<reference evidence="4 5" key="1">
    <citation type="submission" date="2018-03" db="EMBL/GenBank/DDBJ databases">
        <title>Genomic Encyclopedia of Archaeal and Bacterial Type Strains, Phase II (KMG-II): from individual species to whole genera.</title>
        <authorList>
            <person name="Goeker M."/>
        </authorList>
    </citation>
    <scope>NUCLEOTIDE SEQUENCE [LARGE SCALE GENOMIC DNA]</scope>
    <source>
        <strain evidence="4 5">DSM 13175</strain>
    </source>
</reference>
<keyword evidence="5" id="KW-1185">Reference proteome</keyword>
<accession>A0A2T0W6A0</accession>
<comment type="similarity">
    <text evidence="1">Belongs to the bacterial solute-binding protein 1 family.</text>
</comment>
<dbReference type="RefSeq" id="WP_106193893.1">
    <property type="nucleotide sequence ID" value="NZ_PVTO01000014.1"/>
</dbReference>